<keyword evidence="6" id="KW-0732">Signal</keyword>
<organism evidence="14 15">
    <name type="scientific">Ulvibacter litoralis</name>
    <dbReference type="NCBI Taxonomy" id="227084"/>
    <lineage>
        <taxon>Bacteria</taxon>
        <taxon>Pseudomonadati</taxon>
        <taxon>Bacteroidota</taxon>
        <taxon>Flavobacteriia</taxon>
        <taxon>Flavobacteriales</taxon>
        <taxon>Flavobacteriaceae</taxon>
        <taxon>Ulvibacter</taxon>
    </lineage>
</organism>
<dbReference type="Pfam" id="PF18962">
    <property type="entry name" value="Por_Secre_tail"/>
    <property type="match status" value="1"/>
</dbReference>
<name>A0A1G7FDX0_9FLAO</name>
<keyword evidence="8" id="KW-0862">Zinc</keyword>
<dbReference type="InterPro" id="IPR000834">
    <property type="entry name" value="Peptidase_M14"/>
</dbReference>
<dbReference type="InterPro" id="IPR033810">
    <property type="entry name" value="Carboxypeptidase_T"/>
</dbReference>
<dbReference type="STRING" id="227084.SAMN05421855_102497"/>
<evidence type="ECO:0000256" key="12">
    <source>
        <dbReference type="PROSITE-ProRule" id="PRU01379"/>
    </source>
</evidence>
<feature type="active site" description="Proton donor/acceptor" evidence="12">
    <location>
        <position position="396"/>
    </location>
</feature>
<dbReference type="EC" id="3.4.17.18" evidence="11"/>
<evidence type="ECO:0000256" key="4">
    <source>
        <dbReference type="ARBA" id="ARBA00022670"/>
    </source>
</evidence>
<sequence length="782" mass="87788">MFGEKNEEKNKDMNIEIPLKAAMLLICVLFSFNGNSQQITYSKVAVQIENPSQIQQLISLGFNIDHYEGDVENGISFFVTPSELEKLATSNFSFEITIPDYNRYYKQLQLFDVESSHNVVKSPTTANGFDYGTMGGFYTYDEIEDKLDEMRQDYPNLITEKASIGLSHEGREIWMVKISDNPDLNEEEPAAYFDSLHHAREPLSMATNINYMFWLLENYATNPQVQYLVNNRELYFVPVVNPDGYVYNEETNPNGGGLWRKNRSVNSGGCFGVDLNRNYGFEFAHDGSCASNDECSDIYHGTGPFSEPETIAVRDFITAIQPKTGFSLHSTAGKYLMPYGYDTSPPDFEIYSEWASSFLNENDYLYGVTYQMLGYTSCGTTRDYFHSEGIYGWTPEIDGSGFWPAQSEIFDLVGENVRPMFYQSWIAGAYLDVQSHTQIGDALPGTSFELVVEIKNVGVNENALNSEVILASTSSGITVSPPLSYGTVPARSRANNLMTPFTITVAPAFSESSFDLSINTLQNGVVNETSEITIYIGEKEVLFFDDSESGAANWTASGNGIQWGIVNDDSYSGVSCFGDSNGGNGLNNTQNYFELNEVFDLTTTSFPIVSFLSKHSLGLGDLVRFQVSVDSGITWDIVEVYSLNDLWNQKMINLSAYKNNSDVRVRFYLTNNNNSPGDGFYFDDFEVADYESNILNINTSENLSEVIITPNPFQDSFVIQGVAFEYNTAEMYTINGRKLDLDYDKEGIRMIFKNLDRLTSGIYFLKIQNESGSQIVKKMLKI</sequence>
<comment type="similarity">
    <text evidence="2 12">Belongs to the peptidase M14 family.</text>
</comment>
<comment type="catalytic activity">
    <reaction evidence="10">
        <text>Releases a C-terminal residue, which may be hydrophobic or positively charged.</text>
        <dbReference type="EC" id="3.4.17.18"/>
    </reaction>
</comment>
<dbReference type="EMBL" id="FNBA01000002">
    <property type="protein sequence ID" value="SDE74050.1"/>
    <property type="molecule type" value="Genomic_DNA"/>
</dbReference>
<keyword evidence="5" id="KW-0479">Metal-binding</keyword>
<dbReference type="GO" id="GO:0005615">
    <property type="term" value="C:extracellular space"/>
    <property type="evidence" value="ECO:0007669"/>
    <property type="project" value="TreeGrafter"/>
</dbReference>
<dbReference type="CDD" id="cd03859">
    <property type="entry name" value="M14_CPT"/>
    <property type="match status" value="1"/>
</dbReference>
<dbReference type="InterPro" id="IPR026444">
    <property type="entry name" value="Secre_tail"/>
</dbReference>
<evidence type="ECO:0000256" key="7">
    <source>
        <dbReference type="ARBA" id="ARBA00022801"/>
    </source>
</evidence>
<gene>
    <name evidence="14" type="ORF">SAMN05421855_102497</name>
</gene>
<accession>A0A1G7FDX0</accession>
<evidence type="ECO:0000256" key="5">
    <source>
        <dbReference type="ARBA" id="ARBA00022723"/>
    </source>
</evidence>
<dbReference type="Proteomes" id="UP000199321">
    <property type="component" value="Unassembled WGS sequence"/>
</dbReference>
<evidence type="ECO:0000256" key="11">
    <source>
        <dbReference type="ARBA" id="ARBA00066554"/>
    </source>
</evidence>
<protein>
    <recommendedName>
        <fullName evidence="11">carboxypeptidase T</fullName>
        <ecNumber evidence="11">3.4.17.18</ecNumber>
    </recommendedName>
</protein>
<proteinExistence type="inferred from homology"/>
<keyword evidence="4" id="KW-0645">Protease</keyword>
<evidence type="ECO:0000313" key="15">
    <source>
        <dbReference type="Proteomes" id="UP000199321"/>
    </source>
</evidence>
<keyword evidence="15" id="KW-1185">Reference proteome</keyword>
<keyword evidence="3" id="KW-0121">Carboxypeptidase</keyword>
<evidence type="ECO:0000256" key="9">
    <source>
        <dbReference type="ARBA" id="ARBA00023049"/>
    </source>
</evidence>
<dbReference type="Pfam" id="PF00246">
    <property type="entry name" value="Peptidase_M14"/>
    <property type="match status" value="1"/>
</dbReference>
<evidence type="ECO:0000256" key="10">
    <source>
        <dbReference type="ARBA" id="ARBA00050859"/>
    </source>
</evidence>
<evidence type="ECO:0000256" key="2">
    <source>
        <dbReference type="ARBA" id="ARBA00005988"/>
    </source>
</evidence>
<dbReference type="Gene3D" id="3.40.630.10">
    <property type="entry name" value="Zn peptidases"/>
    <property type="match status" value="1"/>
</dbReference>
<evidence type="ECO:0000313" key="14">
    <source>
        <dbReference type="EMBL" id="SDE74050.1"/>
    </source>
</evidence>
<dbReference type="GO" id="GO:0004181">
    <property type="term" value="F:metallocarboxypeptidase activity"/>
    <property type="evidence" value="ECO:0007669"/>
    <property type="project" value="InterPro"/>
</dbReference>
<keyword evidence="9" id="KW-0482">Metalloprotease</keyword>
<dbReference type="SUPFAM" id="SSF53187">
    <property type="entry name" value="Zn-dependent exopeptidases"/>
    <property type="match status" value="1"/>
</dbReference>
<keyword evidence="7" id="KW-0378">Hydrolase</keyword>
<dbReference type="NCBIfam" id="TIGR04183">
    <property type="entry name" value="Por_Secre_tail"/>
    <property type="match status" value="1"/>
</dbReference>
<dbReference type="GO" id="GO:0008270">
    <property type="term" value="F:zinc ion binding"/>
    <property type="evidence" value="ECO:0007669"/>
    <property type="project" value="InterPro"/>
</dbReference>
<evidence type="ECO:0000256" key="1">
    <source>
        <dbReference type="ARBA" id="ARBA00001947"/>
    </source>
</evidence>
<dbReference type="PANTHER" id="PTHR11705:SF143">
    <property type="entry name" value="SLL0236 PROTEIN"/>
    <property type="match status" value="1"/>
</dbReference>
<feature type="domain" description="Peptidase M14" evidence="13">
    <location>
        <begin position="136"/>
        <end position="427"/>
    </location>
</feature>
<reference evidence="14 15" key="1">
    <citation type="submission" date="2016-10" db="EMBL/GenBank/DDBJ databases">
        <authorList>
            <person name="de Groot N.N."/>
        </authorList>
    </citation>
    <scope>NUCLEOTIDE SEQUENCE [LARGE SCALE GENOMIC DNA]</scope>
    <source>
        <strain evidence="14 15">DSM 16195</strain>
    </source>
</reference>
<evidence type="ECO:0000256" key="8">
    <source>
        <dbReference type="ARBA" id="ARBA00022833"/>
    </source>
</evidence>
<dbReference type="PANTHER" id="PTHR11705">
    <property type="entry name" value="PROTEASE FAMILY M14 CARBOXYPEPTIDASE A,B"/>
    <property type="match status" value="1"/>
</dbReference>
<evidence type="ECO:0000256" key="6">
    <source>
        <dbReference type="ARBA" id="ARBA00022729"/>
    </source>
</evidence>
<evidence type="ECO:0000256" key="3">
    <source>
        <dbReference type="ARBA" id="ARBA00022645"/>
    </source>
</evidence>
<dbReference type="PROSITE" id="PS52035">
    <property type="entry name" value="PEPTIDASE_M14"/>
    <property type="match status" value="1"/>
</dbReference>
<dbReference type="AlphaFoldDB" id="A0A1G7FDX0"/>
<comment type="cofactor">
    <cofactor evidence="1">
        <name>Zn(2+)</name>
        <dbReference type="ChEBI" id="CHEBI:29105"/>
    </cofactor>
</comment>
<dbReference type="Gene3D" id="2.60.120.260">
    <property type="entry name" value="Galactose-binding domain-like"/>
    <property type="match status" value="1"/>
</dbReference>
<evidence type="ECO:0000259" key="13">
    <source>
        <dbReference type="PROSITE" id="PS52035"/>
    </source>
</evidence>
<dbReference type="FunFam" id="3.40.630.10:FF:000084">
    <property type="entry name" value="Carboxypeptidase B2"/>
    <property type="match status" value="1"/>
</dbReference>
<dbReference type="PRINTS" id="PR00765">
    <property type="entry name" value="CRBOXYPTASEA"/>
</dbReference>
<dbReference type="GO" id="GO:0006508">
    <property type="term" value="P:proteolysis"/>
    <property type="evidence" value="ECO:0007669"/>
    <property type="project" value="UniProtKB-KW"/>
</dbReference>
<dbReference type="SMART" id="SM00631">
    <property type="entry name" value="Zn_pept"/>
    <property type="match status" value="1"/>
</dbReference>